<comment type="caution">
    <text evidence="1">The sequence shown here is derived from an EMBL/GenBank/DDBJ whole genome shotgun (WGS) entry which is preliminary data.</text>
</comment>
<proteinExistence type="predicted"/>
<sequence length="589" mass="67399">MKVVGSKMISELENDSEKAEFEPIECVWIPLRKSLKIFLEIPGIFQEIINYITKLSIVDNIISNLTQGSLWKSMKIVNTIGQVTLPLYVFYDELETGNALGSHASTNKFGATYAEIGALPPKIAARLDSILFCSLINAKDKSEAENNEVFDDLIKELNFLATHGIQINVQGRNYNVKFRLVLIVGDNLGLNQILGFVDCFNSDYFCRICKVTAEECHKLVSEDVSKLRNLENYETDVKEKNSLMTGIKEPCCFNGVNYYHVTKNVFLDVLHDYLEGVCTYTLHALIKTFTKDKKYNISLHVLNLLIQDFDYGDSPKPPKIAFARLQQHNTLKMSAAEILSLVRYLPIILGPVVPRYDEHWKLLLLLRRIGDILTNHRIIKADIGRLSELITEFNTLYIRFYGDLKPKFHHLVHYPRLLELNGPCFKYSTMRFESRHRRAKQSAGSSSCTKNLLYTIAIKETLKTCQTIHNAMFPSPAIHVPNIISEDKAEKYYESVEIEGTMFKIGKFVVADIQNEVSFGEILQIIRVQDVYYFSMNIYEECSFDSHLHAYIVVYSKSIKMSSKDLPYISSVLSVKHEELHYIVAPYGL</sequence>
<reference evidence="1 2" key="1">
    <citation type="journal article" date="2024" name="bioRxiv">
        <title>A reference genome for Trichogramma kaykai: A tiny desert-dwelling parasitoid wasp with competing sex-ratio distorters.</title>
        <authorList>
            <person name="Culotta J."/>
            <person name="Lindsey A.R."/>
        </authorList>
    </citation>
    <scope>NUCLEOTIDE SEQUENCE [LARGE SCALE GENOMIC DNA]</scope>
    <source>
        <strain evidence="1 2">KSX58</strain>
    </source>
</reference>
<name>A0ABD2WIR7_9HYME</name>
<organism evidence="1 2">
    <name type="scientific">Trichogramma kaykai</name>
    <dbReference type="NCBI Taxonomy" id="54128"/>
    <lineage>
        <taxon>Eukaryota</taxon>
        <taxon>Metazoa</taxon>
        <taxon>Ecdysozoa</taxon>
        <taxon>Arthropoda</taxon>
        <taxon>Hexapoda</taxon>
        <taxon>Insecta</taxon>
        <taxon>Pterygota</taxon>
        <taxon>Neoptera</taxon>
        <taxon>Endopterygota</taxon>
        <taxon>Hymenoptera</taxon>
        <taxon>Apocrita</taxon>
        <taxon>Proctotrupomorpha</taxon>
        <taxon>Chalcidoidea</taxon>
        <taxon>Trichogrammatidae</taxon>
        <taxon>Trichogramma</taxon>
    </lineage>
</organism>
<evidence type="ECO:0000313" key="2">
    <source>
        <dbReference type="Proteomes" id="UP001627154"/>
    </source>
</evidence>
<gene>
    <name evidence="1" type="ORF">TKK_012686</name>
</gene>
<dbReference type="EMBL" id="JBJJXI010000102">
    <property type="protein sequence ID" value="KAL3392625.1"/>
    <property type="molecule type" value="Genomic_DNA"/>
</dbReference>
<keyword evidence="2" id="KW-1185">Reference proteome</keyword>
<protein>
    <submittedName>
        <fullName evidence="1">Uncharacterized protein</fullName>
    </submittedName>
</protein>
<dbReference type="PANTHER" id="PTHR31912">
    <property type="entry name" value="IP13529P"/>
    <property type="match status" value="1"/>
</dbReference>
<dbReference type="AlphaFoldDB" id="A0ABD2WIR7"/>
<accession>A0ABD2WIR7</accession>
<dbReference type="PANTHER" id="PTHR31912:SF34">
    <property type="entry name" value="NOTOCHORD-RELATED PROTEIN"/>
    <property type="match status" value="1"/>
</dbReference>
<dbReference type="Proteomes" id="UP001627154">
    <property type="component" value="Unassembled WGS sequence"/>
</dbReference>
<evidence type="ECO:0000313" key="1">
    <source>
        <dbReference type="EMBL" id="KAL3392625.1"/>
    </source>
</evidence>